<evidence type="ECO:0000313" key="2">
    <source>
        <dbReference type="EMBL" id="GAG33474.1"/>
    </source>
</evidence>
<dbReference type="PANTHER" id="PTHR42934:SF2">
    <property type="entry name" value="GLYCOLATE OXIDASE SUBUNIT GLCD"/>
    <property type="match status" value="1"/>
</dbReference>
<accession>X0WRC3</accession>
<dbReference type="InterPro" id="IPR016166">
    <property type="entry name" value="FAD-bd_PCMH"/>
</dbReference>
<dbReference type="PROSITE" id="PS51387">
    <property type="entry name" value="FAD_PCMH"/>
    <property type="match status" value="1"/>
</dbReference>
<dbReference type="InterPro" id="IPR006094">
    <property type="entry name" value="Oxid_FAD_bind_N"/>
</dbReference>
<dbReference type="InterPro" id="IPR036318">
    <property type="entry name" value="FAD-bd_PCMH-like_sf"/>
</dbReference>
<comment type="caution">
    <text evidence="2">The sequence shown here is derived from an EMBL/GenBank/DDBJ whole genome shotgun (WGS) entry which is preliminary data.</text>
</comment>
<dbReference type="InterPro" id="IPR016169">
    <property type="entry name" value="FAD-bd_PCMH_sub2"/>
</dbReference>
<evidence type="ECO:0000259" key="1">
    <source>
        <dbReference type="PROSITE" id="PS51387"/>
    </source>
</evidence>
<name>X0WRC3_9ZZZZ</name>
<dbReference type="AlphaFoldDB" id="X0WRC3"/>
<dbReference type="Pfam" id="PF01565">
    <property type="entry name" value="FAD_binding_4"/>
    <property type="match status" value="1"/>
</dbReference>
<dbReference type="Gene3D" id="3.30.465.10">
    <property type="match status" value="1"/>
</dbReference>
<gene>
    <name evidence="2" type="ORF">S01H1_63179</name>
</gene>
<dbReference type="GO" id="GO:0071949">
    <property type="term" value="F:FAD binding"/>
    <property type="evidence" value="ECO:0007669"/>
    <property type="project" value="InterPro"/>
</dbReference>
<reference evidence="2" key="1">
    <citation type="journal article" date="2014" name="Front. Microbiol.">
        <title>High frequency of phylogenetically diverse reductive dehalogenase-homologous genes in deep subseafloor sedimentary metagenomes.</title>
        <authorList>
            <person name="Kawai M."/>
            <person name="Futagami T."/>
            <person name="Toyoda A."/>
            <person name="Takaki Y."/>
            <person name="Nishi S."/>
            <person name="Hori S."/>
            <person name="Arai W."/>
            <person name="Tsubouchi T."/>
            <person name="Morono Y."/>
            <person name="Uchiyama I."/>
            <person name="Ito T."/>
            <person name="Fujiyama A."/>
            <person name="Inagaki F."/>
            <person name="Takami H."/>
        </authorList>
    </citation>
    <scope>NUCLEOTIDE SEQUENCE</scope>
    <source>
        <strain evidence="2">Expedition CK06-06</strain>
    </source>
</reference>
<dbReference type="PANTHER" id="PTHR42934">
    <property type="entry name" value="GLYCOLATE OXIDASE SUBUNIT GLCD"/>
    <property type="match status" value="1"/>
</dbReference>
<protein>
    <recommendedName>
        <fullName evidence="1">FAD-binding PCMH-type domain-containing protein</fullName>
    </recommendedName>
</protein>
<sequence length="133" mass="14274">MSKYGQLTPQVVTRLKQIVGERNVIYGDADRLESYSHDETGSLYSAMPDVVVKPISAEQISEIMKLANRKMIPITPRGAGSGLAGGAVPLYGGIVLSCEKMDRILEIDTVNLVAVVEPGVITNDLCQLVAEEG</sequence>
<feature type="domain" description="FAD-binding PCMH-type" evidence="1">
    <location>
        <begin position="44"/>
        <end position="133"/>
    </location>
</feature>
<dbReference type="InterPro" id="IPR051914">
    <property type="entry name" value="FAD-linked_OxidoTrans_Type4"/>
</dbReference>
<feature type="non-terminal residue" evidence="2">
    <location>
        <position position="133"/>
    </location>
</feature>
<organism evidence="2">
    <name type="scientific">marine sediment metagenome</name>
    <dbReference type="NCBI Taxonomy" id="412755"/>
    <lineage>
        <taxon>unclassified sequences</taxon>
        <taxon>metagenomes</taxon>
        <taxon>ecological metagenomes</taxon>
    </lineage>
</organism>
<proteinExistence type="predicted"/>
<dbReference type="EMBL" id="BARS01041552">
    <property type="protein sequence ID" value="GAG33474.1"/>
    <property type="molecule type" value="Genomic_DNA"/>
</dbReference>
<dbReference type="SUPFAM" id="SSF56176">
    <property type="entry name" value="FAD-binding/transporter-associated domain-like"/>
    <property type="match status" value="1"/>
</dbReference>